<keyword evidence="3" id="KW-1185">Reference proteome</keyword>
<name>A0A1M5ZD03_9VIBR</name>
<dbReference type="EMBL" id="FQXZ01000027">
    <property type="protein sequence ID" value="SHI21853.1"/>
    <property type="molecule type" value="Genomic_DNA"/>
</dbReference>
<reference evidence="2 3" key="1">
    <citation type="submission" date="2016-11" db="EMBL/GenBank/DDBJ databases">
        <authorList>
            <person name="Jaros S."/>
            <person name="Januszkiewicz K."/>
            <person name="Wedrychowicz H."/>
        </authorList>
    </citation>
    <scope>NUCLEOTIDE SEQUENCE [LARGE SCALE GENOMIC DNA]</scope>
    <source>
        <strain evidence="2 3">CECT 7868</strain>
    </source>
</reference>
<protein>
    <submittedName>
        <fullName evidence="2">Uncharacterized protein</fullName>
    </submittedName>
</protein>
<dbReference type="AlphaFoldDB" id="A0A1M5ZD03"/>
<evidence type="ECO:0000256" key="1">
    <source>
        <dbReference type="SAM" id="MobiDB-lite"/>
    </source>
</evidence>
<gene>
    <name evidence="2" type="ORF">VA7868_02552</name>
</gene>
<accession>A0A1M5ZD03</accession>
<sequence length="513" mass="55028">MNNLKALFLATTPLILLNGCGSESSGSAPVSKYNLQFVSLRVLDEDEVNSNCEIYGREEIYDTSDDSSSDDSSSDEPDSVNVVVAQKSTGALLTAFIQDSTGKVTETYTSASSSNWSSDGELTLVASDVPTNGYVTVTRKLPGSTTTYALTLQKSFLQTNMTINTVLSEVTAQTCVTGSSESTVYERTGSIDQDGDGFGIFGFSTLEGIYQGFSGQSIDMKSPSSTFLATRHVRESDDSAGEIKGYRFITLGQVSEDSAIELKNADSDDMIGDISWIAPQDLSLSAKAEINVYKSGTGALHWQYLPQTGTGTYGYASAVGGGNYYVSTEGTYNQWTVNETQAISSPANGLDLSTALSAKTLPAVATSELVSCSTSEVGICLQTYSDLGASLTAQRTYVSVSNGSGLEIKQVIYSSPQALLPMFSFDDSDLDNLWSNSLSVSEVSLLMGTSSSEVKDIFTRQFFDSFAVAENTFDNGNKFTDSLSVATPLGDQKDNQNFLKRTNYLQLQYHETK</sequence>
<feature type="compositionally biased region" description="Acidic residues" evidence="1">
    <location>
        <begin position="61"/>
        <end position="78"/>
    </location>
</feature>
<dbReference type="OrthoDB" id="5906341at2"/>
<evidence type="ECO:0000313" key="3">
    <source>
        <dbReference type="Proteomes" id="UP000184608"/>
    </source>
</evidence>
<feature type="region of interest" description="Disordered" evidence="1">
    <location>
        <begin position="59"/>
        <end position="79"/>
    </location>
</feature>
<dbReference type="Proteomes" id="UP000184608">
    <property type="component" value="Unassembled WGS sequence"/>
</dbReference>
<proteinExistence type="predicted"/>
<organism evidence="2 3">
    <name type="scientific">Vibrio aerogenes CECT 7868</name>
    <dbReference type="NCBI Taxonomy" id="1216006"/>
    <lineage>
        <taxon>Bacteria</taxon>
        <taxon>Pseudomonadati</taxon>
        <taxon>Pseudomonadota</taxon>
        <taxon>Gammaproteobacteria</taxon>
        <taxon>Vibrionales</taxon>
        <taxon>Vibrionaceae</taxon>
        <taxon>Vibrio</taxon>
    </lineage>
</organism>
<evidence type="ECO:0000313" key="2">
    <source>
        <dbReference type="EMBL" id="SHI21853.1"/>
    </source>
</evidence>
<dbReference type="STRING" id="1216006.VA7868_02552"/>
<dbReference type="RefSeq" id="WP_073604211.1">
    <property type="nucleotide sequence ID" value="NZ_FQXZ01000027.1"/>
</dbReference>